<keyword evidence="5" id="KW-0863">Zinc-finger</keyword>
<keyword evidence="6" id="KW-0862">Zinc</keyword>
<sequence length="307" mass="35414">MPQKPITDFFNRGKRPAPDLDENRENHENAALLAPLPVPKKRSKSLANSFSKNQTVLDAGQKLIGLVVCPECDMSYVIDNDEDRKKHDEYHNRDKDTSHLRVKPATLKWLRRDYPFKVTQKCEIFRFVWSSKMSKTHSNWAQKMVEETANKAMGITEKGEELWETTLGSLRNVYFAVPIQEKFVASVLVTESVLRGLNEDEVTKLRGPFLGINRLWTHSAVRRQGIALRLLNLVCTKMDETERQNKFHIAQFSKDEHLKVAFYSLNLEHRNDVRKLMEKASGSNPTLKFTGFITYDEEEDTEGRTGT</sequence>
<name>A0A2A2LG90_9BILA</name>
<dbReference type="OrthoDB" id="428854at2759"/>
<keyword evidence="7" id="KW-0539">Nucleus</keyword>
<evidence type="ECO:0000259" key="11">
    <source>
        <dbReference type="Pfam" id="PF13878"/>
    </source>
</evidence>
<evidence type="ECO:0000256" key="10">
    <source>
        <dbReference type="SAM" id="MobiDB-lite"/>
    </source>
</evidence>
<keyword evidence="8" id="KW-0131">Cell cycle</keyword>
<evidence type="ECO:0000256" key="3">
    <source>
        <dbReference type="ARBA" id="ARBA00022679"/>
    </source>
</evidence>
<evidence type="ECO:0000256" key="9">
    <source>
        <dbReference type="ARBA" id="ARBA00023315"/>
    </source>
</evidence>
<evidence type="ECO:0008006" key="15">
    <source>
        <dbReference type="Google" id="ProtNLM"/>
    </source>
</evidence>
<feature type="domain" description="N-acetyltransferase ESCO acetyl-transferase" evidence="12">
    <location>
        <begin position="209"/>
        <end position="243"/>
    </location>
</feature>
<evidence type="ECO:0000259" key="12">
    <source>
        <dbReference type="Pfam" id="PF13880"/>
    </source>
</evidence>
<dbReference type="PANTHER" id="PTHR45884">
    <property type="entry name" value="N-ACETYLTRANSFERASE ECO"/>
    <property type="match status" value="1"/>
</dbReference>
<dbReference type="EMBL" id="LIAE01006803">
    <property type="protein sequence ID" value="PAV85179.1"/>
    <property type="molecule type" value="Genomic_DNA"/>
</dbReference>
<dbReference type="AlphaFoldDB" id="A0A2A2LG90"/>
<dbReference type="GO" id="GO:0000785">
    <property type="term" value="C:chromatin"/>
    <property type="evidence" value="ECO:0007669"/>
    <property type="project" value="TreeGrafter"/>
</dbReference>
<comment type="subcellular location">
    <subcellularLocation>
        <location evidence="1">Nucleus</location>
    </subcellularLocation>
</comment>
<gene>
    <name evidence="13" type="ORF">WR25_19854</name>
</gene>
<feature type="domain" description="N-acetyltransferase ESCO zinc-finger" evidence="11">
    <location>
        <begin position="54"/>
        <end position="93"/>
    </location>
</feature>
<evidence type="ECO:0000256" key="7">
    <source>
        <dbReference type="ARBA" id="ARBA00023242"/>
    </source>
</evidence>
<keyword evidence="14" id="KW-1185">Reference proteome</keyword>
<dbReference type="GO" id="GO:0008270">
    <property type="term" value="F:zinc ion binding"/>
    <property type="evidence" value="ECO:0007669"/>
    <property type="project" value="UniProtKB-KW"/>
</dbReference>
<dbReference type="GO" id="GO:0005634">
    <property type="term" value="C:nucleus"/>
    <property type="evidence" value="ECO:0007669"/>
    <property type="project" value="UniProtKB-SubCell"/>
</dbReference>
<accession>A0A2A2LG90</accession>
<keyword evidence="4" id="KW-0479">Metal-binding</keyword>
<reference evidence="13 14" key="1">
    <citation type="journal article" date="2017" name="Curr. Biol.">
        <title>Genome architecture and evolution of a unichromosomal asexual nematode.</title>
        <authorList>
            <person name="Fradin H."/>
            <person name="Zegar C."/>
            <person name="Gutwein M."/>
            <person name="Lucas J."/>
            <person name="Kovtun M."/>
            <person name="Corcoran D."/>
            <person name="Baugh L.R."/>
            <person name="Kiontke K."/>
            <person name="Gunsalus K."/>
            <person name="Fitch D.H."/>
            <person name="Piano F."/>
        </authorList>
    </citation>
    <scope>NUCLEOTIDE SEQUENCE [LARGE SCALE GENOMIC DNA]</scope>
    <source>
        <strain evidence="13">PF1309</strain>
    </source>
</reference>
<evidence type="ECO:0000256" key="5">
    <source>
        <dbReference type="ARBA" id="ARBA00022771"/>
    </source>
</evidence>
<evidence type="ECO:0000313" key="14">
    <source>
        <dbReference type="Proteomes" id="UP000218231"/>
    </source>
</evidence>
<dbReference type="PANTHER" id="PTHR45884:SF2">
    <property type="entry name" value="N-ACETYLTRANSFERASE ECO"/>
    <property type="match status" value="1"/>
</dbReference>
<keyword evidence="3" id="KW-0808">Transferase</keyword>
<dbReference type="Pfam" id="PF13878">
    <property type="entry name" value="zf-C2H2_3"/>
    <property type="match status" value="1"/>
</dbReference>
<evidence type="ECO:0000256" key="4">
    <source>
        <dbReference type="ARBA" id="ARBA00022723"/>
    </source>
</evidence>
<comment type="similarity">
    <text evidence="2">Belongs to the acetyltransferase family. ECO subfamily.</text>
</comment>
<feature type="region of interest" description="Disordered" evidence="10">
    <location>
        <begin position="1"/>
        <end position="22"/>
    </location>
</feature>
<comment type="caution">
    <text evidence="13">The sequence shown here is derived from an EMBL/GenBank/DDBJ whole genome shotgun (WGS) entry which is preliminary data.</text>
</comment>
<organism evidence="13 14">
    <name type="scientific">Diploscapter pachys</name>
    <dbReference type="NCBI Taxonomy" id="2018661"/>
    <lineage>
        <taxon>Eukaryota</taxon>
        <taxon>Metazoa</taxon>
        <taxon>Ecdysozoa</taxon>
        <taxon>Nematoda</taxon>
        <taxon>Chromadorea</taxon>
        <taxon>Rhabditida</taxon>
        <taxon>Rhabditina</taxon>
        <taxon>Rhabditomorpha</taxon>
        <taxon>Rhabditoidea</taxon>
        <taxon>Rhabditidae</taxon>
        <taxon>Diploscapter</taxon>
    </lineage>
</organism>
<protein>
    <recommendedName>
        <fullName evidence="15">N-acetyltransferase domain-containing protein</fullName>
    </recommendedName>
</protein>
<proteinExistence type="inferred from homology"/>
<evidence type="ECO:0000256" key="6">
    <source>
        <dbReference type="ARBA" id="ARBA00022833"/>
    </source>
</evidence>
<evidence type="ECO:0000256" key="8">
    <source>
        <dbReference type="ARBA" id="ARBA00023306"/>
    </source>
</evidence>
<dbReference type="InterPro" id="IPR028005">
    <property type="entry name" value="AcTrfase_ESCO_Znf_dom"/>
</dbReference>
<dbReference type="InterPro" id="IPR028009">
    <property type="entry name" value="ESCO_Acetyltransf_dom"/>
</dbReference>
<dbReference type="GO" id="GO:0061733">
    <property type="term" value="F:protein-lysine-acetyltransferase activity"/>
    <property type="evidence" value="ECO:0007669"/>
    <property type="project" value="TreeGrafter"/>
</dbReference>
<dbReference type="Proteomes" id="UP000218231">
    <property type="component" value="Unassembled WGS sequence"/>
</dbReference>
<evidence type="ECO:0000313" key="13">
    <source>
        <dbReference type="EMBL" id="PAV85179.1"/>
    </source>
</evidence>
<evidence type="ECO:0000256" key="1">
    <source>
        <dbReference type="ARBA" id="ARBA00004123"/>
    </source>
</evidence>
<dbReference type="Pfam" id="PF13880">
    <property type="entry name" value="Acetyltransf_13"/>
    <property type="match status" value="1"/>
</dbReference>
<evidence type="ECO:0000256" key="2">
    <source>
        <dbReference type="ARBA" id="ARBA00005816"/>
    </source>
</evidence>
<dbReference type="STRING" id="2018661.A0A2A2LG90"/>
<dbReference type="GO" id="GO:0007064">
    <property type="term" value="P:mitotic sister chromatid cohesion"/>
    <property type="evidence" value="ECO:0007669"/>
    <property type="project" value="TreeGrafter"/>
</dbReference>
<keyword evidence="9" id="KW-0012">Acyltransferase</keyword>